<feature type="binding site" evidence="10">
    <location>
        <position position="231"/>
    </location>
    <ligand>
        <name>K(+)</name>
        <dbReference type="ChEBI" id="CHEBI:29103"/>
    </ligand>
</feature>
<organism evidence="13 14">
    <name type="scientific">Pelovirga terrestris</name>
    <dbReference type="NCBI Taxonomy" id="2771352"/>
    <lineage>
        <taxon>Bacteria</taxon>
        <taxon>Pseudomonadati</taxon>
        <taxon>Thermodesulfobacteriota</taxon>
        <taxon>Desulfuromonadia</taxon>
        <taxon>Geobacterales</taxon>
        <taxon>Geobacteraceae</taxon>
        <taxon>Pelovirga</taxon>
    </lineage>
</organism>
<dbReference type="InterPro" id="IPR004520">
    <property type="entry name" value="GTPase_MnmE"/>
</dbReference>
<feature type="binding site" evidence="10">
    <location>
        <position position="252"/>
    </location>
    <ligand>
        <name>K(+)</name>
        <dbReference type="ChEBI" id="CHEBI:29103"/>
    </ligand>
</feature>
<dbReference type="NCBIfam" id="TIGR00231">
    <property type="entry name" value="small_GTP"/>
    <property type="match status" value="1"/>
</dbReference>
<dbReference type="InterPro" id="IPR031168">
    <property type="entry name" value="G_TrmE"/>
</dbReference>
<dbReference type="GO" id="GO:0002098">
    <property type="term" value="P:tRNA wobble uridine modification"/>
    <property type="evidence" value="ECO:0007669"/>
    <property type="project" value="TreeGrafter"/>
</dbReference>
<dbReference type="Pfam" id="PF12631">
    <property type="entry name" value="MnmE_helical"/>
    <property type="match status" value="1"/>
</dbReference>
<feature type="binding site" evidence="10">
    <location>
        <position position="235"/>
    </location>
    <ligand>
        <name>Mg(2+)</name>
        <dbReference type="ChEBI" id="CHEBI:18420"/>
    </ligand>
</feature>
<dbReference type="InterPro" id="IPR027417">
    <property type="entry name" value="P-loop_NTPase"/>
</dbReference>
<dbReference type="Pfam" id="PF01926">
    <property type="entry name" value="MMR_HSR1"/>
    <property type="match status" value="1"/>
</dbReference>
<comment type="function">
    <text evidence="10">Exhibits a very high intrinsic GTPase hydrolysis rate. Involved in the addition of a carboxymethylaminomethyl (cmnm) group at the wobble position (U34) of certain tRNAs, forming tRNA-cmnm(5)s(2)U34.</text>
</comment>
<sequence length="454" mass="50018">MINDDDTIIAPATAVNESGLAVIRISGKSALLFLNKFFRPAVRSKEMKSHQLYLGHIVDHDQSVVDEVMAVYMASPHSYTTESVAEVHCHGSRQVVRRIIDLAGLLGIRIAQPGEFTYRAYLNGRIDLVQAEAVSRLIQSTSELSRKSALQQLEGHLSRELYRYAHTIKQLLVQIEAWIDFPEEDLPEESIGKISLSAIGIYDAMVNLMASYRTGQHVHEGAIVALAGLPNAGKSSLMNALLKQDRSIVSDIPGTTRDLIEQSTQISGIKVRLVDTAGLRHSDDFIEQEGVRRARNILTTADIILLIMDGSVPVSDLFIDLLAEFSGLQVVLVINKSDLCLVQDDVHFFSGPIVRLSAKYGEGLQDLVDMISSLLLQDHLSSSESPYITERRHYETLLTASQHLNSFIKNVGLVDLDLLSIDLRAALDSLGQITGVITTDDLLNDVFSSFCIGK</sequence>
<dbReference type="NCBIfam" id="TIGR00450">
    <property type="entry name" value="mnmE_trmE_thdF"/>
    <property type="match status" value="1"/>
</dbReference>
<protein>
    <recommendedName>
        <fullName evidence="10">tRNA modification GTPase MnmE</fullName>
        <ecNumber evidence="10">3.6.-.-</ecNumber>
    </recommendedName>
</protein>
<dbReference type="CDD" id="cd04164">
    <property type="entry name" value="trmE"/>
    <property type="match status" value="1"/>
</dbReference>
<comment type="similarity">
    <text evidence="1 10 11">Belongs to the TRAFAC class TrmE-Era-EngA-EngB-Septin-like GTPase superfamily. TrmE GTPase family.</text>
</comment>
<comment type="subcellular location">
    <subcellularLocation>
        <location evidence="10">Cytoplasm</location>
    </subcellularLocation>
</comment>
<dbReference type="HAMAP" id="MF_00379">
    <property type="entry name" value="GTPase_MnmE"/>
    <property type="match status" value="1"/>
</dbReference>
<keyword evidence="9 10" id="KW-0342">GTP-binding</keyword>
<feature type="binding site" evidence="10">
    <location>
        <begin position="250"/>
        <end position="256"/>
    </location>
    <ligand>
        <name>GTP</name>
        <dbReference type="ChEBI" id="CHEBI:37565"/>
    </ligand>
</feature>
<dbReference type="InterPro" id="IPR006073">
    <property type="entry name" value="GTP-bd"/>
</dbReference>
<dbReference type="Pfam" id="PF10396">
    <property type="entry name" value="TrmE_N"/>
    <property type="match status" value="1"/>
</dbReference>
<evidence type="ECO:0000256" key="8">
    <source>
        <dbReference type="ARBA" id="ARBA00022958"/>
    </source>
</evidence>
<keyword evidence="2 10" id="KW-0963">Cytoplasm</keyword>
<feature type="binding site" evidence="10">
    <location>
        <position position="255"/>
    </location>
    <ligand>
        <name>K(+)</name>
        <dbReference type="ChEBI" id="CHEBI:29103"/>
    </ligand>
</feature>
<comment type="caution">
    <text evidence="13">The sequence shown here is derived from an EMBL/GenBank/DDBJ whole genome shotgun (WGS) entry which is preliminary data.</text>
</comment>
<dbReference type="PANTHER" id="PTHR42714:SF2">
    <property type="entry name" value="TRNA MODIFICATION GTPASE GTPBP3, MITOCHONDRIAL"/>
    <property type="match status" value="1"/>
</dbReference>
<evidence type="ECO:0000259" key="12">
    <source>
        <dbReference type="PROSITE" id="PS51709"/>
    </source>
</evidence>
<comment type="subunit">
    <text evidence="10">Homodimer. Heterotetramer of two MnmE and two MnmG subunits.</text>
</comment>
<dbReference type="EMBL" id="JACWUN010000004">
    <property type="protein sequence ID" value="MBD1399879.1"/>
    <property type="molecule type" value="Genomic_DNA"/>
</dbReference>
<dbReference type="GO" id="GO:0046872">
    <property type="term" value="F:metal ion binding"/>
    <property type="evidence" value="ECO:0007669"/>
    <property type="project" value="UniProtKB-KW"/>
</dbReference>
<dbReference type="GO" id="GO:0005829">
    <property type="term" value="C:cytosol"/>
    <property type="evidence" value="ECO:0007669"/>
    <property type="project" value="TreeGrafter"/>
</dbReference>
<dbReference type="AlphaFoldDB" id="A0A8J6R522"/>
<keyword evidence="3 10" id="KW-0819">tRNA processing</keyword>
<dbReference type="PANTHER" id="PTHR42714">
    <property type="entry name" value="TRNA MODIFICATION GTPASE GTPBP3"/>
    <property type="match status" value="1"/>
</dbReference>
<evidence type="ECO:0000256" key="3">
    <source>
        <dbReference type="ARBA" id="ARBA00022694"/>
    </source>
</evidence>
<dbReference type="InterPro" id="IPR027266">
    <property type="entry name" value="TrmE/GcvT-like"/>
</dbReference>
<evidence type="ECO:0000256" key="5">
    <source>
        <dbReference type="ARBA" id="ARBA00022741"/>
    </source>
</evidence>
<feature type="domain" description="TrmE-type G" evidence="12">
    <location>
        <begin position="221"/>
        <end position="376"/>
    </location>
</feature>
<dbReference type="Gene3D" id="3.40.50.300">
    <property type="entry name" value="P-loop containing nucleotide triphosphate hydrolases"/>
    <property type="match status" value="1"/>
</dbReference>
<evidence type="ECO:0000256" key="1">
    <source>
        <dbReference type="ARBA" id="ARBA00011043"/>
    </source>
</evidence>
<evidence type="ECO:0000256" key="2">
    <source>
        <dbReference type="ARBA" id="ARBA00022490"/>
    </source>
</evidence>
<dbReference type="Gene3D" id="1.20.120.430">
    <property type="entry name" value="tRNA modification GTPase MnmE domain 2"/>
    <property type="match status" value="1"/>
</dbReference>
<dbReference type="InterPro" id="IPR005225">
    <property type="entry name" value="Small_GTP-bd"/>
</dbReference>
<dbReference type="GO" id="GO:0030488">
    <property type="term" value="P:tRNA methylation"/>
    <property type="evidence" value="ECO:0007669"/>
    <property type="project" value="TreeGrafter"/>
</dbReference>
<accession>A0A8J6R522</accession>
<dbReference type="SUPFAM" id="SSF52540">
    <property type="entry name" value="P-loop containing nucleoside triphosphate hydrolases"/>
    <property type="match status" value="1"/>
</dbReference>
<dbReference type="InterPro" id="IPR018948">
    <property type="entry name" value="GTP-bd_TrmE_N"/>
</dbReference>
<evidence type="ECO:0000256" key="6">
    <source>
        <dbReference type="ARBA" id="ARBA00022801"/>
    </source>
</evidence>
<name>A0A8J6R522_9BACT</name>
<dbReference type="PROSITE" id="PS51709">
    <property type="entry name" value="G_TRME"/>
    <property type="match status" value="1"/>
</dbReference>
<keyword evidence="4 10" id="KW-0479">Metal-binding</keyword>
<evidence type="ECO:0000313" key="14">
    <source>
        <dbReference type="Proteomes" id="UP000632828"/>
    </source>
</evidence>
<evidence type="ECO:0000256" key="4">
    <source>
        <dbReference type="ARBA" id="ARBA00022723"/>
    </source>
</evidence>
<dbReference type="GO" id="GO:0003924">
    <property type="term" value="F:GTPase activity"/>
    <property type="evidence" value="ECO:0007669"/>
    <property type="project" value="UniProtKB-UniRule"/>
</dbReference>
<feature type="binding site" evidence="10">
    <location>
        <position position="24"/>
    </location>
    <ligand>
        <name>(6S)-5-formyl-5,6,7,8-tetrahydrofolate</name>
        <dbReference type="ChEBI" id="CHEBI:57457"/>
    </ligand>
</feature>
<feature type="binding site" evidence="10">
    <location>
        <position position="86"/>
    </location>
    <ligand>
        <name>(6S)-5-formyl-5,6,7,8-tetrahydrofolate</name>
        <dbReference type="ChEBI" id="CHEBI:57457"/>
    </ligand>
</feature>
<dbReference type="Gene3D" id="3.30.1360.120">
    <property type="entry name" value="Probable tRNA modification gtpase trme, domain 1"/>
    <property type="match status" value="1"/>
</dbReference>
<comment type="cofactor">
    <cofactor evidence="10">
        <name>K(+)</name>
        <dbReference type="ChEBI" id="CHEBI:29103"/>
    </cofactor>
    <text evidence="10">Binds 1 potassium ion per subunit.</text>
</comment>
<dbReference type="GO" id="GO:0005525">
    <property type="term" value="F:GTP binding"/>
    <property type="evidence" value="ECO:0007669"/>
    <property type="project" value="UniProtKB-UniRule"/>
</dbReference>
<keyword evidence="5 10" id="KW-0547">Nucleotide-binding</keyword>
<feature type="binding site" evidence="10">
    <location>
        <position position="454"/>
    </location>
    <ligand>
        <name>(6S)-5-formyl-5,6,7,8-tetrahydrofolate</name>
        <dbReference type="ChEBI" id="CHEBI:57457"/>
    </ligand>
</feature>
<feature type="binding site" evidence="10">
    <location>
        <position position="256"/>
    </location>
    <ligand>
        <name>Mg(2+)</name>
        <dbReference type="ChEBI" id="CHEBI:18420"/>
    </ligand>
</feature>
<feature type="binding site" evidence="10">
    <location>
        <begin position="231"/>
        <end position="236"/>
    </location>
    <ligand>
        <name>GTP</name>
        <dbReference type="ChEBI" id="CHEBI:37565"/>
    </ligand>
</feature>
<evidence type="ECO:0000256" key="7">
    <source>
        <dbReference type="ARBA" id="ARBA00022842"/>
    </source>
</evidence>
<evidence type="ECO:0000256" key="9">
    <source>
        <dbReference type="ARBA" id="ARBA00023134"/>
    </source>
</evidence>
<keyword evidence="8 10" id="KW-0630">Potassium</keyword>
<keyword evidence="6 10" id="KW-0378">Hydrolase</keyword>
<keyword evidence="7 10" id="KW-0460">Magnesium</keyword>
<dbReference type="EC" id="3.6.-.-" evidence="10"/>
<dbReference type="CDD" id="cd14858">
    <property type="entry name" value="TrmE_N"/>
    <property type="match status" value="1"/>
</dbReference>
<evidence type="ECO:0000256" key="11">
    <source>
        <dbReference type="RuleBase" id="RU003313"/>
    </source>
</evidence>
<comment type="caution">
    <text evidence="10">Lacks conserved residue(s) required for the propagation of feature annotation.</text>
</comment>
<dbReference type="FunFam" id="3.40.50.300:FF:001376">
    <property type="entry name" value="tRNA modification GTPase MnmE"/>
    <property type="match status" value="1"/>
</dbReference>
<keyword evidence="14" id="KW-1185">Reference proteome</keyword>
<evidence type="ECO:0000256" key="10">
    <source>
        <dbReference type="HAMAP-Rule" id="MF_00379"/>
    </source>
</evidence>
<dbReference type="NCBIfam" id="NF003661">
    <property type="entry name" value="PRK05291.1-3"/>
    <property type="match status" value="1"/>
</dbReference>
<feature type="binding site" evidence="10">
    <location>
        <position position="125"/>
    </location>
    <ligand>
        <name>(6S)-5-formyl-5,6,7,8-tetrahydrofolate</name>
        <dbReference type="ChEBI" id="CHEBI:57457"/>
    </ligand>
</feature>
<gene>
    <name evidence="10 13" type="primary">mnmE</name>
    <name evidence="10" type="synonym">trmE</name>
    <name evidence="13" type="ORF">ICT70_04265</name>
</gene>
<dbReference type="Proteomes" id="UP000632828">
    <property type="component" value="Unassembled WGS sequence"/>
</dbReference>
<feature type="binding site" evidence="10">
    <location>
        <position position="250"/>
    </location>
    <ligand>
        <name>K(+)</name>
        <dbReference type="ChEBI" id="CHEBI:29103"/>
    </ligand>
</feature>
<dbReference type="InterPro" id="IPR025867">
    <property type="entry name" value="MnmE_helical"/>
</dbReference>
<dbReference type="RefSeq" id="WP_191154160.1">
    <property type="nucleotide sequence ID" value="NZ_JACWUN010000004.1"/>
</dbReference>
<proteinExistence type="inferred from homology"/>
<reference evidence="13" key="1">
    <citation type="submission" date="2020-09" db="EMBL/GenBank/DDBJ databases">
        <title>Pelobacter alkaliphilus sp. nov., a novel anaerobic arsenate-reducing bacterium from terrestrial mud volcano.</title>
        <authorList>
            <person name="Khomyakova M.A."/>
            <person name="Merkel A.Y."/>
            <person name="Slobodkin A.I."/>
        </authorList>
    </citation>
    <scope>NUCLEOTIDE SEQUENCE</scope>
    <source>
        <strain evidence="13">M08fum</strain>
    </source>
</reference>
<dbReference type="InterPro" id="IPR027368">
    <property type="entry name" value="MnmE_dom2"/>
</dbReference>
<feature type="binding site" evidence="10">
    <location>
        <begin position="275"/>
        <end position="278"/>
    </location>
    <ligand>
        <name>GTP</name>
        <dbReference type="ChEBI" id="CHEBI:37565"/>
    </ligand>
</feature>
<evidence type="ECO:0000313" key="13">
    <source>
        <dbReference type="EMBL" id="MBD1399879.1"/>
    </source>
</evidence>